<keyword evidence="1" id="KW-0416">Keratin</keyword>
<name>A0ABI8ALY4_FELCA</name>
<comment type="similarity">
    <text evidence="4">Belongs to the intermediate filament family.</text>
</comment>
<evidence type="ECO:0000256" key="4">
    <source>
        <dbReference type="RuleBase" id="RU000685"/>
    </source>
</evidence>
<dbReference type="PROSITE" id="PS51842">
    <property type="entry name" value="IF_ROD_2"/>
    <property type="match status" value="1"/>
</dbReference>
<dbReference type="InterPro" id="IPR032444">
    <property type="entry name" value="Keratin_2_head"/>
</dbReference>
<dbReference type="SUPFAM" id="SSF64593">
    <property type="entry name" value="Intermediate filament protein, coiled coil region"/>
    <property type="match status" value="3"/>
</dbReference>
<keyword evidence="8" id="KW-1185">Reference proteome</keyword>
<evidence type="ECO:0000313" key="7">
    <source>
        <dbReference type="Ensembl" id="ENSFCTP00005060170.1"/>
    </source>
</evidence>
<dbReference type="Gene3D" id="1.20.5.1160">
    <property type="entry name" value="Vasodilator-stimulated phosphoprotein"/>
    <property type="match status" value="1"/>
</dbReference>
<feature type="coiled-coil region" evidence="5">
    <location>
        <begin position="200"/>
        <end position="278"/>
    </location>
</feature>
<dbReference type="Ensembl" id="ENSFCTT00005089543.1">
    <property type="protein sequence ID" value="ENSFCTP00005060170.1"/>
    <property type="gene ID" value="ENSFCTG00005032365.1"/>
</dbReference>
<evidence type="ECO:0000313" key="8">
    <source>
        <dbReference type="Proteomes" id="UP000823872"/>
    </source>
</evidence>
<reference evidence="7" key="2">
    <citation type="submission" date="2025-08" db="UniProtKB">
        <authorList>
            <consortium name="Ensembl"/>
        </authorList>
    </citation>
    <scope>IDENTIFICATION</scope>
    <source>
        <strain evidence="7">breed Abyssinian</strain>
    </source>
</reference>
<evidence type="ECO:0000256" key="5">
    <source>
        <dbReference type="SAM" id="Coils"/>
    </source>
</evidence>
<dbReference type="Gene3D" id="1.20.5.170">
    <property type="match status" value="1"/>
</dbReference>
<keyword evidence="3 5" id="KW-0175">Coiled coil</keyword>
<dbReference type="SMART" id="SM01391">
    <property type="entry name" value="Filament"/>
    <property type="match status" value="1"/>
</dbReference>
<gene>
    <name evidence="7" type="primary">KRT4</name>
</gene>
<dbReference type="PANTHER" id="PTHR45616">
    <property type="entry name" value="GATA-TYPE DOMAIN-CONTAINING PROTEIN"/>
    <property type="match status" value="1"/>
</dbReference>
<dbReference type="InterPro" id="IPR039008">
    <property type="entry name" value="IF_rod_dom"/>
</dbReference>
<dbReference type="PANTHER" id="PTHR45616:SF3">
    <property type="entry name" value="KERATIN, TYPE II CYTOSKELETAL 4"/>
    <property type="match status" value="1"/>
</dbReference>
<reference evidence="7 8" key="1">
    <citation type="submission" date="2021-02" db="EMBL/GenBank/DDBJ databases">
        <title>Safari Cat Assemblies.</title>
        <authorList>
            <person name="Bredemeyer K.R."/>
            <person name="Murphy W.J."/>
        </authorList>
    </citation>
    <scope>NUCLEOTIDE SEQUENCE [LARGE SCALE GENOMIC DNA]</scope>
</reference>
<protein>
    <submittedName>
        <fullName evidence="7">Keratin 4</fullName>
    </submittedName>
</protein>
<evidence type="ECO:0000256" key="2">
    <source>
        <dbReference type="ARBA" id="ARBA00022754"/>
    </source>
</evidence>
<accession>A0ABI8ALY4</accession>
<feature type="coiled-coil region" evidence="5">
    <location>
        <begin position="407"/>
        <end position="487"/>
    </location>
</feature>
<dbReference type="Pfam" id="PF00038">
    <property type="entry name" value="Filament"/>
    <property type="match status" value="1"/>
</dbReference>
<dbReference type="InterPro" id="IPR018039">
    <property type="entry name" value="IF_conserved"/>
</dbReference>
<organism evidence="7 8">
    <name type="scientific">Felis catus</name>
    <name type="common">Cat</name>
    <name type="synonym">Felis silvestris catus</name>
    <dbReference type="NCBI Taxonomy" id="9685"/>
    <lineage>
        <taxon>Eukaryota</taxon>
        <taxon>Metazoa</taxon>
        <taxon>Chordata</taxon>
        <taxon>Craniata</taxon>
        <taxon>Vertebrata</taxon>
        <taxon>Euteleostomi</taxon>
        <taxon>Mammalia</taxon>
        <taxon>Eutheria</taxon>
        <taxon>Laurasiatheria</taxon>
        <taxon>Carnivora</taxon>
        <taxon>Feliformia</taxon>
        <taxon>Felidae</taxon>
        <taxon>Felinae</taxon>
        <taxon>Felis</taxon>
    </lineage>
</organism>
<dbReference type="PRINTS" id="PR01276">
    <property type="entry name" value="TYPE2KERATIN"/>
</dbReference>
<sequence length="636" mass="67904">MGLCQRPSPEMFQIFPFMPLQPSPAASAHIRDPGWGCSIHGPGPSSFSEKAKLALLSATMISRQQCVRGGSQGFSCVSAVVGGGKRPAFSSVSTSGGTGRCSSGGFGSRSLYNLGGRKSIAISMAGSRQGAGFGAAGGFGVGNFGSGFGGSFGGRGGPGFPVCPAGGIQEVTINQSLLTPLHVEIDPEIQKVRTEEREQIKTLNNKFASFIDKVRFLEQQNKVLETKWNLLQQQTTTTSSKNLEPLFEAYISVLRKQLDTLANDKGRLQSELKSTQDSVEDFKTKYEDEISKRTTAENDFVVLKKDVDIAYMTKVELEAKVDALNDEINFLRVLFAAELCQMQTHVSDTSVVLSMDNNRNLDLDSIIAEVRAQYEEIAQKSKAEAEALYQTKVQQLQISVDQHGDSLKNTKSEISELNRMIQRLRAEIENVKKQCQTLQASVADAEQRGELALKDAYSKRTELEAALQKAKEELARMLRDYQELMSVKLALDVEIATYRKLLEGEECRMSGECQSALSISVVGGGASAGTIGGGLGSCSGFGLGSGFGSGSGSGFGFGGGVCGSSGSKIISTSTMIKRSLQPLSPAGPSPGISVLLSPLPPPSLSGAHLPSVTSVWTLPSWSLVSSSRFGPGYHPE</sequence>
<evidence type="ECO:0000256" key="1">
    <source>
        <dbReference type="ARBA" id="ARBA00022744"/>
    </source>
</evidence>
<dbReference type="GeneTree" id="ENSGT00940000161550"/>
<reference evidence="7" key="3">
    <citation type="submission" date="2025-09" db="UniProtKB">
        <authorList>
            <consortium name="Ensembl"/>
        </authorList>
    </citation>
    <scope>IDENTIFICATION</scope>
    <source>
        <strain evidence="7">breed Abyssinian</strain>
    </source>
</reference>
<evidence type="ECO:0000259" key="6">
    <source>
        <dbReference type="PROSITE" id="PS51842"/>
    </source>
</evidence>
<dbReference type="Pfam" id="PF16208">
    <property type="entry name" value="Keratin_2_head"/>
    <property type="match status" value="1"/>
</dbReference>
<dbReference type="Proteomes" id="UP000823872">
    <property type="component" value="Chromosome B4"/>
</dbReference>
<dbReference type="Gene3D" id="1.20.5.500">
    <property type="entry name" value="Single helix bin"/>
    <property type="match status" value="1"/>
</dbReference>
<evidence type="ECO:0000256" key="3">
    <source>
        <dbReference type="ARBA" id="ARBA00023054"/>
    </source>
</evidence>
<feature type="domain" description="IF rod" evidence="6">
    <location>
        <begin position="196"/>
        <end position="509"/>
    </location>
</feature>
<dbReference type="InterPro" id="IPR003054">
    <property type="entry name" value="Keratin_II"/>
</dbReference>
<keyword evidence="2 4" id="KW-0403">Intermediate filament</keyword>
<dbReference type="PROSITE" id="PS00226">
    <property type="entry name" value="IF_ROD_1"/>
    <property type="match status" value="1"/>
</dbReference>
<proteinExistence type="inferred from homology"/>